<dbReference type="GO" id="GO:0051536">
    <property type="term" value="F:iron-sulfur cluster binding"/>
    <property type="evidence" value="ECO:0007669"/>
    <property type="project" value="InterPro"/>
</dbReference>
<dbReference type="RefSeq" id="WP_087553802.1">
    <property type="nucleotide sequence ID" value="NZ_CP033133.1"/>
</dbReference>
<dbReference type="SUPFAM" id="SSF52343">
    <property type="entry name" value="Ferredoxin reductase-like, C-terminal NADP-linked domain"/>
    <property type="match status" value="1"/>
</dbReference>
<dbReference type="PANTHER" id="PTHR47354:SF3">
    <property type="entry name" value="OXIDOREDUCTASE-RELATED"/>
    <property type="match status" value="1"/>
</dbReference>
<dbReference type="GO" id="GO:0016491">
    <property type="term" value="F:oxidoreductase activity"/>
    <property type="evidence" value="ECO:0007669"/>
    <property type="project" value="InterPro"/>
</dbReference>
<protein>
    <submittedName>
        <fullName evidence="3">Ferredoxin reductase</fullName>
    </submittedName>
</protein>
<dbReference type="InterPro" id="IPR017927">
    <property type="entry name" value="FAD-bd_FR_type"/>
</dbReference>
<dbReference type="CDD" id="cd06216">
    <property type="entry name" value="FNR_iron_sulfur_binding_2"/>
    <property type="match status" value="1"/>
</dbReference>
<dbReference type="Pfam" id="PF00970">
    <property type="entry name" value="FAD_binding_6"/>
    <property type="match status" value="1"/>
</dbReference>
<dbReference type="InterPro" id="IPR017938">
    <property type="entry name" value="Riboflavin_synthase-like_b-brl"/>
</dbReference>
<dbReference type="AlphaFoldDB" id="A0A3G2T3W8"/>
<dbReference type="PRINTS" id="PR00410">
    <property type="entry name" value="PHEHYDRXLASE"/>
</dbReference>
<reference evidence="3 4" key="1">
    <citation type="submission" date="2018-10" db="EMBL/GenBank/DDBJ databases">
        <title>The complete genome of Acinetobacter wuhouensis strain WCHAW010062.</title>
        <authorList>
            <person name="Hu Y."/>
            <person name="Long H."/>
            <person name="Feng Y."/>
            <person name="Zong Z."/>
        </authorList>
    </citation>
    <scope>NUCLEOTIDE SEQUENCE [LARGE SCALE GENOMIC DNA]</scope>
    <source>
        <strain evidence="3 4">WCHAW010062</strain>
    </source>
</reference>
<dbReference type="InterPro" id="IPR012675">
    <property type="entry name" value="Beta-grasp_dom_sf"/>
</dbReference>
<accession>A0A3G2T3W8</accession>
<evidence type="ECO:0000313" key="4">
    <source>
        <dbReference type="Proteomes" id="UP000279962"/>
    </source>
</evidence>
<dbReference type="InterPro" id="IPR001433">
    <property type="entry name" value="OxRdtase_FAD/NAD-bd"/>
</dbReference>
<organism evidence="3 4">
    <name type="scientific">Acinetobacter wuhouensis</name>
    <dbReference type="NCBI Taxonomy" id="1879050"/>
    <lineage>
        <taxon>Bacteria</taxon>
        <taxon>Pseudomonadati</taxon>
        <taxon>Pseudomonadota</taxon>
        <taxon>Gammaproteobacteria</taxon>
        <taxon>Moraxellales</taxon>
        <taxon>Moraxellaceae</taxon>
        <taxon>Acinetobacter</taxon>
    </lineage>
</organism>
<evidence type="ECO:0000259" key="2">
    <source>
        <dbReference type="PROSITE" id="PS51384"/>
    </source>
</evidence>
<dbReference type="EMBL" id="CP033133">
    <property type="protein sequence ID" value="AYO54970.1"/>
    <property type="molecule type" value="Genomic_DNA"/>
</dbReference>
<feature type="domain" description="2Fe-2S ferredoxin-type" evidence="1">
    <location>
        <begin position="273"/>
        <end position="355"/>
    </location>
</feature>
<dbReference type="InterPro" id="IPR039261">
    <property type="entry name" value="FNR_nucleotide-bd"/>
</dbReference>
<dbReference type="InterPro" id="IPR001041">
    <property type="entry name" value="2Fe-2S_ferredoxin-type"/>
</dbReference>
<proteinExistence type="predicted"/>
<name>A0A3G2T3W8_9GAMM</name>
<dbReference type="Pfam" id="PF00175">
    <property type="entry name" value="NAD_binding_1"/>
    <property type="match status" value="1"/>
</dbReference>
<dbReference type="Pfam" id="PF00111">
    <property type="entry name" value="Fer2"/>
    <property type="match status" value="1"/>
</dbReference>
<dbReference type="PROSITE" id="PS51085">
    <property type="entry name" value="2FE2S_FER_2"/>
    <property type="match status" value="1"/>
</dbReference>
<dbReference type="PROSITE" id="PS51384">
    <property type="entry name" value="FAD_FR"/>
    <property type="match status" value="1"/>
</dbReference>
<dbReference type="PANTHER" id="PTHR47354">
    <property type="entry name" value="NADH OXIDOREDUCTASE HCR"/>
    <property type="match status" value="1"/>
</dbReference>
<evidence type="ECO:0000259" key="1">
    <source>
        <dbReference type="PROSITE" id="PS51085"/>
    </source>
</evidence>
<dbReference type="Gene3D" id="3.40.50.80">
    <property type="entry name" value="Nucleotide-binding domain of ferredoxin-NADP reductase (FNR) module"/>
    <property type="match status" value="1"/>
</dbReference>
<sequence length="355" mass="39902">MHAVEKQKSPINSMFDMVLGHDTANFWLQKINPLWSVQQALGKIVQKEQSATDTTSLTIETNRHFKMGQAGQHHPVTVEIHGRRYERTYSLTQLDTQHVLLTVKKVENGVVSNWLVNDAQVGDIIEFDQPYGDMLIPENKMPLILLAAGSGITPMYSLIKALVQTKQLDQQPVHLMYWVKKHADVAFKQQFDQLMQQYPNFKFDVFYTQETQADTRLNDEYLHLVQNLTQSTVYVCGPSGFVVTAEKLFENAQVLKSEAFSLTPIISDETGFVNVTLTKSNKVLAIPKGQSILASLEQQNIKPQHGCRMGICNKCACNKAQGATKNLVNGQENAEPNNLLRICVNTAQTDLVIDI</sequence>
<dbReference type="Gene3D" id="2.40.30.10">
    <property type="entry name" value="Translation factors"/>
    <property type="match status" value="1"/>
</dbReference>
<evidence type="ECO:0000313" key="3">
    <source>
        <dbReference type="EMBL" id="AYO54970.1"/>
    </source>
</evidence>
<dbReference type="InterPro" id="IPR050415">
    <property type="entry name" value="MRET"/>
</dbReference>
<dbReference type="CDD" id="cd00207">
    <property type="entry name" value="fer2"/>
    <property type="match status" value="1"/>
</dbReference>
<dbReference type="SUPFAM" id="SSF54292">
    <property type="entry name" value="2Fe-2S ferredoxin-like"/>
    <property type="match status" value="1"/>
</dbReference>
<dbReference type="InterPro" id="IPR008333">
    <property type="entry name" value="Cbr1-like_FAD-bd_dom"/>
</dbReference>
<dbReference type="Gene3D" id="3.10.20.30">
    <property type="match status" value="1"/>
</dbReference>
<gene>
    <name evidence="3" type="ORF">CDG68_15500</name>
</gene>
<dbReference type="SUPFAM" id="SSF63380">
    <property type="entry name" value="Riboflavin synthase domain-like"/>
    <property type="match status" value="1"/>
</dbReference>
<dbReference type="Proteomes" id="UP000279962">
    <property type="component" value="Chromosome"/>
</dbReference>
<dbReference type="InterPro" id="IPR036010">
    <property type="entry name" value="2Fe-2S_ferredoxin-like_sf"/>
</dbReference>
<feature type="domain" description="FAD-binding FR-type" evidence="2">
    <location>
        <begin position="37"/>
        <end position="137"/>
    </location>
</feature>